<protein>
    <submittedName>
        <fullName evidence="2">Uncharacterized protein</fullName>
    </submittedName>
</protein>
<feature type="compositionally biased region" description="Low complexity" evidence="1">
    <location>
        <begin position="112"/>
        <end position="125"/>
    </location>
</feature>
<accession>A0A2J6Q0W1</accession>
<name>A0A2J6Q0W1_9HELO</name>
<gene>
    <name evidence="2" type="ORF">NA56DRAFT_723652</name>
</gene>
<proteinExistence type="predicted"/>
<evidence type="ECO:0000256" key="1">
    <source>
        <dbReference type="SAM" id="MobiDB-lite"/>
    </source>
</evidence>
<sequence length="326" mass="37193">MSTTSKLIWVNKTPDSSSLSNCRSEKEKFRQIRSHAVIVGHRSSRVKRPIKRTPFDLKWRQRGALGSSPDTSSLPSSSQPLGDNNLRFQVEPSQPQGHTSFSTPWKQQDCPSPSGHRSSDISRSVSSFAPHPLSSRYDPFSSYSIPLDAKATLEHLWYFQHIWAQCAFKLPNCVGYGELPIPQVEITGFIQQCLTYPTQAYCLLAATSARLQYIHHPTSSLSDMLRGQKVAHRYAAKAMQGLQQHMQDQREWEEEEATEALFLAAYEVFCQDKAAGEKHLIAVRRLYKREIENTFMRRLQANLEILVAKSLDDNWHQAIDHLVQLR</sequence>
<dbReference type="AlphaFoldDB" id="A0A2J6Q0W1"/>
<dbReference type="Proteomes" id="UP000235672">
    <property type="component" value="Unassembled WGS sequence"/>
</dbReference>
<organism evidence="2 3">
    <name type="scientific">Hyaloscypha hepaticicola</name>
    <dbReference type="NCBI Taxonomy" id="2082293"/>
    <lineage>
        <taxon>Eukaryota</taxon>
        <taxon>Fungi</taxon>
        <taxon>Dikarya</taxon>
        <taxon>Ascomycota</taxon>
        <taxon>Pezizomycotina</taxon>
        <taxon>Leotiomycetes</taxon>
        <taxon>Helotiales</taxon>
        <taxon>Hyaloscyphaceae</taxon>
        <taxon>Hyaloscypha</taxon>
    </lineage>
</organism>
<reference evidence="2 3" key="1">
    <citation type="submission" date="2016-05" db="EMBL/GenBank/DDBJ databases">
        <title>A degradative enzymes factory behind the ericoid mycorrhizal symbiosis.</title>
        <authorList>
            <consortium name="DOE Joint Genome Institute"/>
            <person name="Martino E."/>
            <person name="Morin E."/>
            <person name="Grelet G."/>
            <person name="Kuo A."/>
            <person name="Kohler A."/>
            <person name="Daghino S."/>
            <person name="Barry K."/>
            <person name="Choi C."/>
            <person name="Cichocki N."/>
            <person name="Clum A."/>
            <person name="Copeland A."/>
            <person name="Hainaut M."/>
            <person name="Haridas S."/>
            <person name="Labutti K."/>
            <person name="Lindquist E."/>
            <person name="Lipzen A."/>
            <person name="Khouja H.-R."/>
            <person name="Murat C."/>
            <person name="Ohm R."/>
            <person name="Olson A."/>
            <person name="Spatafora J."/>
            <person name="Veneault-Fourrey C."/>
            <person name="Henrissat B."/>
            <person name="Grigoriev I."/>
            <person name="Martin F."/>
            <person name="Perotto S."/>
        </authorList>
    </citation>
    <scope>NUCLEOTIDE SEQUENCE [LARGE SCALE GENOMIC DNA]</scope>
    <source>
        <strain evidence="2 3">UAMH 7357</strain>
    </source>
</reference>
<dbReference type="EMBL" id="KZ613487">
    <property type="protein sequence ID" value="PMD19915.1"/>
    <property type="molecule type" value="Genomic_DNA"/>
</dbReference>
<evidence type="ECO:0000313" key="3">
    <source>
        <dbReference type="Proteomes" id="UP000235672"/>
    </source>
</evidence>
<evidence type="ECO:0000313" key="2">
    <source>
        <dbReference type="EMBL" id="PMD19915.1"/>
    </source>
</evidence>
<feature type="region of interest" description="Disordered" evidence="1">
    <location>
        <begin position="57"/>
        <end position="125"/>
    </location>
</feature>
<feature type="compositionally biased region" description="Polar residues" evidence="1">
    <location>
        <begin position="91"/>
        <end position="111"/>
    </location>
</feature>
<feature type="compositionally biased region" description="Low complexity" evidence="1">
    <location>
        <begin position="65"/>
        <end position="81"/>
    </location>
</feature>
<dbReference type="OrthoDB" id="3560703at2759"/>
<keyword evidence="3" id="KW-1185">Reference proteome</keyword>